<feature type="transmembrane region" description="Helical" evidence="1">
    <location>
        <begin position="55"/>
        <end position="77"/>
    </location>
</feature>
<proteinExistence type="predicted"/>
<evidence type="ECO:0000256" key="1">
    <source>
        <dbReference type="SAM" id="Phobius"/>
    </source>
</evidence>
<evidence type="ECO:0000313" key="3">
    <source>
        <dbReference type="Proteomes" id="UP001549184"/>
    </source>
</evidence>
<gene>
    <name evidence="2" type="ORF">ABIC75_001390</name>
</gene>
<reference evidence="2 3" key="1">
    <citation type="submission" date="2024-06" db="EMBL/GenBank/DDBJ databases">
        <title>Sorghum-associated microbial communities from plants grown in Nebraska, USA.</title>
        <authorList>
            <person name="Schachtman D."/>
        </authorList>
    </citation>
    <scope>NUCLEOTIDE SEQUENCE [LARGE SCALE GENOMIC DNA]</scope>
    <source>
        <strain evidence="2 3">1073</strain>
    </source>
</reference>
<dbReference type="RefSeq" id="WP_354013112.1">
    <property type="nucleotide sequence ID" value="NZ_JBEPMU010000002.1"/>
</dbReference>
<sequence length="195" mass="20810">MSAEIRSEQVNLKGNGAQNRGRRGATARYYGGFTPGKNRVRRPVCRLPFMNVRAVFSLLFALVSAVMLGLAAGAVWMVPTLYLRQPLPWLALALGWLLGKAIRHWVRPAGGNAAILAALATFIAALYVNLLTAAARIAGLMGLGLVDSMRTAGFQLLLQLAELGCSPSDGIWFIVGMGIAAFVALRQAHPPKVGD</sequence>
<organism evidence="2 3">
    <name type="scientific">Dyella japonica</name>
    <dbReference type="NCBI Taxonomy" id="231455"/>
    <lineage>
        <taxon>Bacteria</taxon>
        <taxon>Pseudomonadati</taxon>
        <taxon>Pseudomonadota</taxon>
        <taxon>Gammaproteobacteria</taxon>
        <taxon>Lysobacterales</taxon>
        <taxon>Rhodanobacteraceae</taxon>
        <taxon>Dyella</taxon>
    </lineage>
</organism>
<keyword evidence="1" id="KW-0472">Membrane</keyword>
<dbReference type="Proteomes" id="UP001549184">
    <property type="component" value="Unassembled WGS sequence"/>
</dbReference>
<dbReference type="EMBL" id="JBEPMU010000002">
    <property type="protein sequence ID" value="MET3651668.1"/>
    <property type="molecule type" value="Genomic_DNA"/>
</dbReference>
<name>A0ABV2JV61_9GAMM</name>
<keyword evidence="1" id="KW-1133">Transmembrane helix</keyword>
<feature type="transmembrane region" description="Helical" evidence="1">
    <location>
        <begin position="113"/>
        <end position="131"/>
    </location>
</feature>
<evidence type="ECO:0000313" key="2">
    <source>
        <dbReference type="EMBL" id="MET3651668.1"/>
    </source>
</evidence>
<keyword evidence="1" id="KW-0812">Transmembrane</keyword>
<comment type="caution">
    <text evidence="2">The sequence shown here is derived from an EMBL/GenBank/DDBJ whole genome shotgun (WGS) entry which is preliminary data.</text>
</comment>
<feature type="transmembrane region" description="Helical" evidence="1">
    <location>
        <begin position="89"/>
        <end position="106"/>
    </location>
</feature>
<protein>
    <submittedName>
        <fullName evidence="2">Vitamin B12 transport system permease protein</fullName>
    </submittedName>
</protein>
<accession>A0ABV2JV61</accession>
<keyword evidence="3" id="KW-1185">Reference proteome</keyword>